<reference evidence="1" key="1">
    <citation type="submission" date="2021-06" db="EMBL/GenBank/DDBJ databases">
        <title>Thalassococcus sp. CAU 1522 isolated from sea sand, Republic of Korea.</title>
        <authorList>
            <person name="Kim W."/>
        </authorList>
    </citation>
    <scope>NUCLEOTIDE SEQUENCE</scope>
    <source>
        <strain evidence="1">CAU 1522</strain>
    </source>
</reference>
<comment type="caution">
    <text evidence="1">The sequence shown here is derived from an EMBL/GenBank/DDBJ whole genome shotgun (WGS) entry which is preliminary data.</text>
</comment>
<dbReference type="RefSeq" id="WP_217776960.1">
    <property type="nucleotide sequence ID" value="NZ_JAHRWL010000001.1"/>
</dbReference>
<organism evidence="1 2">
    <name type="scientific">Thalassococcus arenae</name>
    <dbReference type="NCBI Taxonomy" id="2851652"/>
    <lineage>
        <taxon>Bacteria</taxon>
        <taxon>Pseudomonadati</taxon>
        <taxon>Pseudomonadota</taxon>
        <taxon>Alphaproteobacteria</taxon>
        <taxon>Rhodobacterales</taxon>
        <taxon>Roseobacteraceae</taxon>
        <taxon>Thalassococcus</taxon>
    </lineage>
</organism>
<protein>
    <submittedName>
        <fullName evidence="1">Uncharacterized protein</fullName>
    </submittedName>
</protein>
<gene>
    <name evidence="1" type="ORF">KUH32_05010</name>
</gene>
<name>A0ABS6N538_9RHOB</name>
<dbReference type="Proteomes" id="UP001166293">
    <property type="component" value="Unassembled WGS sequence"/>
</dbReference>
<evidence type="ECO:0000313" key="2">
    <source>
        <dbReference type="Proteomes" id="UP001166293"/>
    </source>
</evidence>
<evidence type="ECO:0000313" key="1">
    <source>
        <dbReference type="EMBL" id="MBV2359127.1"/>
    </source>
</evidence>
<accession>A0ABS6N538</accession>
<keyword evidence="2" id="KW-1185">Reference proteome</keyword>
<proteinExistence type="predicted"/>
<dbReference type="Pfam" id="PF20603">
    <property type="entry name" value="Bact_hydrolase"/>
    <property type="match status" value="1"/>
</dbReference>
<dbReference type="EMBL" id="JAHRWL010000001">
    <property type="protein sequence ID" value="MBV2359127.1"/>
    <property type="molecule type" value="Genomic_DNA"/>
</dbReference>
<sequence>MDINVLPPMNMSDNPTGCCPRFDPQGWDGRHLHFREKPFVRATTHGLMHVPLDMGRVFTRVQTRIEEAGAQPDEGYLVLSRDLSGTEAEHYFAVTGPVPDEEMVTLSGTFLTRVFEGPYRKARDWVHDMEVAATVDGHEAKRVFLFYTTCPRCAQSYGKNYVVGLVEI</sequence>
<dbReference type="InterPro" id="IPR046766">
    <property type="entry name" value="Bact_hydrolase"/>
</dbReference>